<name>A7I7G5_METB6</name>
<evidence type="ECO:0000313" key="2">
    <source>
        <dbReference type="EMBL" id="ABS55676.1"/>
    </source>
</evidence>
<sequence length="251" mass="28072">MPDPIQRPPGAGQEFMERTKYRCLGRSDQEKGIPQPPLELPPAPGLPVIDLVKPEDIVIPPLDLRAAIERRHSVRLYQREPISQEELSFLLWCTQGVRYVHGSAATFRTVPSAGARHAFETYLLVNDVSDLEPGLYRYLALSHRLQQIPSDPDIHIKIAHGFMDQDFVMRCSVAFLWTAVCYRMTWRYGERGYRDLHLDAGHVCQNLYLAAEAIGCGVCALAAFDDDLMAAILGIDGTGQFMIYGATVGKT</sequence>
<proteinExistence type="predicted"/>
<evidence type="ECO:0000259" key="1">
    <source>
        <dbReference type="Pfam" id="PF00881"/>
    </source>
</evidence>
<dbReference type="AlphaFoldDB" id="A7I7G5"/>
<dbReference type="PANTHER" id="PTHR43745">
    <property type="entry name" value="NITROREDUCTASE MJ1384-RELATED"/>
    <property type="match status" value="1"/>
</dbReference>
<dbReference type="InterPro" id="IPR020051">
    <property type="entry name" value="SagB-type_dehydrogenase"/>
</dbReference>
<gene>
    <name evidence="2" type="ordered locus">Mboo_1158</name>
</gene>
<protein>
    <submittedName>
        <fullName evidence="2">Nitroreductase</fullName>
    </submittedName>
</protein>
<dbReference type="NCBIfam" id="TIGR03605">
    <property type="entry name" value="antibiot_sagB"/>
    <property type="match status" value="1"/>
</dbReference>
<dbReference type="eggNOG" id="arCOG00288">
    <property type="taxonomic scope" value="Archaea"/>
</dbReference>
<dbReference type="OrthoDB" id="10206at2157"/>
<dbReference type="CDD" id="cd02142">
    <property type="entry name" value="McbC_SagB-like_oxidoreductase"/>
    <property type="match status" value="1"/>
</dbReference>
<dbReference type="InterPro" id="IPR029479">
    <property type="entry name" value="Nitroreductase"/>
</dbReference>
<feature type="domain" description="Nitroreductase" evidence="1">
    <location>
        <begin position="68"/>
        <end position="250"/>
    </location>
</feature>
<keyword evidence="3" id="KW-1185">Reference proteome</keyword>
<dbReference type="STRING" id="456442.Mboo_1158"/>
<dbReference type="SUPFAM" id="SSF55469">
    <property type="entry name" value="FMN-dependent nitroreductase-like"/>
    <property type="match status" value="1"/>
</dbReference>
<dbReference type="InterPro" id="IPR052544">
    <property type="entry name" value="Bacteriocin_Proc_Enz"/>
</dbReference>
<dbReference type="PANTHER" id="PTHR43745:SF2">
    <property type="entry name" value="NITROREDUCTASE MJ1384-RELATED"/>
    <property type="match status" value="1"/>
</dbReference>
<dbReference type="Proteomes" id="UP000002408">
    <property type="component" value="Chromosome"/>
</dbReference>
<dbReference type="KEGG" id="mbn:Mboo_1158"/>
<accession>A7I7G5</accession>
<dbReference type="Pfam" id="PF00881">
    <property type="entry name" value="Nitroreductase"/>
    <property type="match status" value="1"/>
</dbReference>
<evidence type="ECO:0000313" key="3">
    <source>
        <dbReference type="Proteomes" id="UP000002408"/>
    </source>
</evidence>
<reference evidence="3" key="1">
    <citation type="journal article" date="2015" name="Microbiology">
        <title>Genome of Methanoregula boonei 6A8 reveals adaptations to oligotrophic peatland environments.</title>
        <authorList>
            <person name="Braeuer S."/>
            <person name="Cadillo-Quiroz H."/>
            <person name="Kyrpides N."/>
            <person name="Woyke T."/>
            <person name="Goodwin L."/>
            <person name="Detter C."/>
            <person name="Podell S."/>
            <person name="Yavitt J.B."/>
            <person name="Zinder S.H."/>
        </authorList>
    </citation>
    <scope>NUCLEOTIDE SEQUENCE [LARGE SCALE GENOMIC DNA]</scope>
    <source>
        <strain evidence="3">DSM 21154 / JCM 14090 / 6A8</strain>
    </source>
</reference>
<dbReference type="RefSeq" id="WP_012106704.1">
    <property type="nucleotide sequence ID" value="NC_009712.1"/>
</dbReference>
<organism evidence="2 3">
    <name type="scientific">Methanoregula boonei (strain DSM 21154 / JCM 14090 / 6A8)</name>
    <dbReference type="NCBI Taxonomy" id="456442"/>
    <lineage>
        <taxon>Archaea</taxon>
        <taxon>Methanobacteriati</taxon>
        <taxon>Methanobacteriota</taxon>
        <taxon>Stenosarchaea group</taxon>
        <taxon>Methanomicrobia</taxon>
        <taxon>Methanomicrobiales</taxon>
        <taxon>Methanoregulaceae</taxon>
        <taxon>Methanoregula</taxon>
    </lineage>
</organism>
<dbReference type="GO" id="GO:0016491">
    <property type="term" value="F:oxidoreductase activity"/>
    <property type="evidence" value="ECO:0007669"/>
    <property type="project" value="InterPro"/>
</dbReference>
<dbReference type="Gene3D" id="3.40.109.10">
    <property type="entry name" value="NADH Oxidase"/>
    <property type="match status" value="1"/>
</dbReference>
<dbReference type="HOGENOM" id="CLU_059362_3_0_2"/>
<dbReference type="InterPro" id="IPR000415">
    <property type="entry name" value="Nitroreductase-like"/>
</dbReference>
<dbReference type="EMBL" id="CP000780">
    <property type="protein sequence ID" value="ABS55676.1"/>
    <property type="molecule type" value="Genomic_DNA"/>
</dbReference>
<dbReference type="GeneID" id="5409876"/>